<dbReference type="EMBL" id="CP002467">
    <property type="protein sequence ID" value="ADV84065.1"/>
    <property type="molecule type" value="Genomic_DNA"/>
</dbReference>
<protein>
    <recommendedName>
        <fullName evidence="3">Zinc-finger domain-containing protein</fullName>
    </recommendedName>
</protein>
<dbReference type="KEGG" id="tsa:AciPR4_3311"/>
<gene>
    <name evidence="1" type="ordered locus">AciPR4_3311</name>
</gene>
<dbReference type="Gene3D" id="1.25.10.10">
    <property type="entry name" value="Leucine-rich Repeat Variant"/>
    <property type="match status" value="1"/>
</dbReference>
<evidence type="ECO:0000313" key="1">
    <source>
        <dbReference type="EMBL" id="ADV84065.1"/>
    </source>
</evidence>
<proteinExistence type="predicted"/>
<keyword evidence="2" id="KW-1185">Reference proteome</keyword>
<dbReference type="InterPro" id="IPR016024">
    <property type="entry name" value="ARM-type_fold"/>
</dbReference>
<sequence length="321" mass="34632">MKCEIAQEWMVMLAYDELAETDATELEMHVRFCEACTADMERLSLFQSAMAVETMEEPSANLLAESRMRLDARLDAAGVGGWMDRVRALVMGSVATVSSAPALATLLVGVGFLGGNFLERYKAAHAAKMPSVVVMQNQTEGVVSNVSGIVQTPNSDIVQVKYNRVVPETMQGSLDDPQIRQLLMVGAKNGISNGVRENSVSLLAAECIAGHQCESASSGGVGVRDALLVSLRYDKSPKVRMKALEGLQPYVGADQRVRDAVAESLMRDASADVRTRAIDLLQPVQADSSIRQVLHTVSTRDDNPYIRNASTQALEGTDGLQ</sequence>
<dbReference type="STRING" id="401053.AciPR4_3311"/>
<dbReference type="RefSeq" id="WP_013569796.1">
    <property type="nucleotide sequence ID" value="NC_014963.1"/>
</dbReference>
<dbReference type="AlphaFoldDB" id="E8V8M8"/>
<organism evidence="1 2">
    <name type="scientific">Terriglobus saanensis (strain ATCC BAA-1853 / DSM 23119 / SP1PR4)</name>
    <dbReference type="NCBI Taxonomy" id="401053"/>
    <lineage>
        <taxon>Bacteria</taxon>
        <taxon>Pseudomonadati</taxon>
        <taxon>Acidobacteriota</taxon>
        <taxon>Terriglobia</taxon>
        <taxon>Terriglobales</taxon>
        <taxon>Acidobacteriaceae</taxon>
        <taxon>Terriglobus</taxon>
    </lineage>
</organism>
<name>E8V8M8_TERSS</name>
<dbReference type="InterPro" id="IPR011989">
    <property type="entry name" value="ARM-like"/>
</dbReference>
<evidence type="ECO:0008006" key="3">
    <source>
        <dbReference type="Google" id="ProtNLM"/>
    </source>
</evidence>
<dbReference type="HOGENOM" id="CLU_893652_0_0_0"/>
<dbReference type="SUPFAM" id="SSF48371">
    <property type="entry name" value="ARM repeat"/>
    <property type="match status" value="1"/>
</dbReference>
<reference evidence="1 2" key="1">
    <citation type="journal article" date="2012" name="Stand. Genomic Sci.">
        <title>Complete genome sequence of Terriglobus saanensis type strain SP1PR4(T), an Acidobacteria from tundra soil.</title>
        <authorList>
            <person name="Rawat S.R."/>
            <person name="Mannisto M.K."/>
            <person name="Starovoytov V."/>
            <person name="Goodwin L."/>
            <person name="Nolan M."/>
            <person name="Hauser L."/>
            <person name="Land M."/>
            <person name="Davenport K.W."/>
            <person name="Woyke T."/>
            <person name="Haggblom M.M."/>
        </authorList>
    </citation>
    <scope>NUCLEOTIDE SEQUENCE</scope>
    <source>
        <strain evidence="2">ATCC BAA-1853 / DSM 23119 / SP1PR4</strain>
    </source>
</reference>
<dbReference type="eggNOG" id="COG1413">
    <property type="taxonomic scope" value="Bacteria"/>
</dbReference>
<dbReference type="Proteomes" id="UP000006844">
    <property type="component" value="Chromosome"/>
</dbReference>
<dbReference type="OrthoDB" id="113002at2"/>
<accession>E8V8M8</accession>
<evidence type="ECO:0000313" key="2">
    <source>
        <dbReference type="Proteomes" id="UP000006844"/>
    </source>
</evidence>